<evidence type="ECO:0000256" key="13">
    <source>
        <dbReference type="ARBA" id="ARBA00023242"/>
    </source>
</evidence>
<accession>A0A2P4TAH5</accession>
<evidence type="ECO:0000256" key="11">
    <source>
        <dbReference type="ARBA" id="ARBA00022932"/>
    </source>
</evidence>
<keyword evidence="13" id="KW-0539">Nucleus</keyword>
<feature type="region of interest" description="Disordered" evidence="16">
    <location>
        <begin position="866"/>
        <end position="912"/>
    </location>
</feature>
<keyword evidence="11" id="KW-0239">DNA-directed DNA polymerase</keyword>
<keyword evidence="9" id="KW-0378">Hydrolase</keyword>
<reference evidence="18 19" key="1">
    <citation type="submission" date="2018-01" db="EMBL/GenBank/DDBJ databases">
        <title>Comparison of the Chinese Bamboo Partridge and Red Junglefowl genome sequences highlights the importance of demography in genome evolution.</title>
        <authorList>
            <person name="Tiley G.P."/>
            <person name="Kimball R.T."/>
            <person name="Braun E.L."/>
            <person name="Burleigh J.G."/>
        </authorList>
    </citation>
    <scope>NUCLEOTIDE SEQUENCE [LARGE SCALE GENOMIC DNA]</scope>
    <source>
        <strain evidence="18">RTK389</strain>
        <tissue evidence="18">Blood</tissue>
    </source>
</reference>
<evidence type="ECO:0000256" key="16">
    <source>
        <dbReference type="SAM" id="MobiDB-lite"/>
    </source>
</evidence>
<dbReference type="SUPFAM" id="SSF53098">
    <property type="entry name" value="Ribonuclease H-like"/>
    <property type="match status" value="1"/>
</dbReference>
<keyword evidence="8" id="KW-0227">DNA damage</keyword>
<feature type="non-terminal residue" evidence="18">
    <location>
        <position position="1"/>
    </location>
</feature>
<comment type="subcellular location">
    <subcellularLocation>
        <location evidence="2">Nucleus</location>
    </subcellularLocation>
</comment>
<dbReference type="SUPFAM" id="SSF158702">
    <property type="entry name" value="Sec63 N-terminal domain-like"/>
    <property type="match status" value="1"/>
</dbReference>
<dbReference type="SUPFAM" id="SSF56672">
    <property type="entry name" value="DNA/RNA polymerases"/>
    <property type="match status" value="1"/>
</dbReference>
<dbReference type="Pfam" id="PF00476">
    <property type="entry name" value="DNA_pol_A"/>
    <property type="match status" value="1"/>
</dbReference>
<feature type="domain" description="DNA-directed DNA polymerase family A palm" evidence="17">
    <location>
        <begin position="1652"/>
        <end position="1870"/>
    </location>
</feature>
<dbReference type="OrthoDB" id="2320933at2759"/>
<evidence type="ECO:0000259" key="17">
    <source>
        <dbReference type="SMART" id="SM00482"/>
    </source>
</evidence>
<dbReference type="FunFam" id="1.10.150.20:FF:000070">
    <property type="entry name" value="DNA polymerase I, putative"/>
    <property type="match status" value="1"/>
</dbReference>
<dbReference type="SMART" id="SM00482">
    <property type="entry name" value="POLAc"/>
    <property type="match status" value="1"/>
</dbReference>
<feature type="compositionally biased region" description="Basic and acidic residues" evidence="16">
    <location>
        <begin position="331"/>
        <end position="343"/>
    </location>
</feature>
<feature type="compositionally biased region" description="Basic and acidic residues" evidence="16">
    <location>
        <begin position="366"/>
        <end position="381"/>
    </location>
</feature>
<dbReference type="InterPro" id="IPR001098">
    <property type="entry name" value="DNA-dir_DNA_pol_A_palm_dom"/>
</dbReference>
<comment type="similarity">
    <text evidence="3">Belongs to the DNA polymerase type-A family.</text>
</comment>
<dbReference type="EMBL" id="PPHD01003713">
    <property type="protein sequence ID" value="POI33366.1"/>
    <property type="molecule type" value="Genomic_DNA"/>
</dbReference>
<evidence type="ECO:0000256" key="10">
    <source>
        <dbReference type="ARBA" id="ARBA00022840"/>
    </source>
</evidence>
<evidence type="ECO:0000256" key="14">
    <source>
        <dbReference type="ARBA" id="ARBA00049244"/>
    </source>
</evidence>
<comment type="cofactor">
    <cofactor evidence="1">
        <name>Mg(2+)</name>
        <dbReference type="ChEBI" id="CHEBI:18420"/>
    </cofactor>
</comment>
<feature type="region of interest" description="Disordered" evidence="16">
    <location>
        <begin position="331"/>
        <end position="393"/>
    </location>
</feature>
<keyword evidence="7" id="KW-0547">Nucleotide-binding</keyword>
<feature type="compositionally biased region" description="Basic and acidic residues" evidence="16">
    <location>
        <begin position="895"/>
        <end position="906"/>
    </location>
</feature>
<dbReference type="GO" id="GO:0003887">
    <property type="term" value="F:DNA-directed DNA polymerase activity"/>
    <property type="evidence" value="ECO:0007669"/>
    <property type="project" value="UniProtKB-KW"/>
</dbReference>
<evidence type="ECO:0000256" key="9">
    <source>
        <dbReference type="ARBA" id="ARBA00022801"/>
    </source>
</evidence>
<dbReference type="FunFam" id="1.10.3380.20:FF:000001">
    <property type="entry name" value="DNA polymerase theta"/>
    <property type="match status" value="1"/>
</dbReference>
<dbReference type="InterPro" id="IPR036397">
    <property type="entry name" value="RNaseH_sf"/>
</dbReference>
<dbReference type="InterPro" id="IPR012337">
    <property type="entry name" value="RNaseH-like_sf"/>
</dbReference>
<dbReference type="FunFam" id="3.30.420.10:FF:000066">
    <property type="entry name" value="DNA polymerase theta"/>
    <property type="match status" value="1"/>
</dbReference>
<dbReference type="InterPro" id="IPR002298">
    <property type="entry name" value="DNA_polymerase_A"/>
</dbReference>
<dbReference type="FunFam" id="1.20.1060.10:FF:000002">
    <property type="entry name" value="Polymerase (DNA directed), theta"/>
    <property type="match status" value="1"/>
</dbReference>
<dbReference type="Gene3D" id="3.30.420.10">
    <property type="entry name" value="Ribonuclease H-like superfamily/Ribonuclease H"/>
    <property type="match status" value="1"/>
</dbReference>
<sequence>VTPVYEDWTTIDWYQFFCLWEKLPASMKRVAELVGIEEGFLARSVKGKITAKTEKQYRQMAIHKRFFTSLALLDLISEVPLKDMTKKYGCSRGQLQSLQQSAATYAGMVTVFCNRLGWHNMELLLSQFQSRLTFGVHRELCDLVRISLLNAQRARMLYNAGFVTVADIAKASPGDVATALKNSVPFKSGRRAVDEDEESVEERRTVRSIWMAGMKGLTESEAASLIVEEARELLQQDLAAMGVQWNPESFLETSSMISSESEMEDKLHKPDGKLSSEFSVMLNKKEYRVQNFKGLGSQAGNLSNIKKGYKRRLSSSTASSRFESEVIYRKQAQADERNDDTAHSARKQPNMSRGNENVEGILKVKNKADSERASSEVHTEQGKTPTLAKMSSASRFLRSEDTHLNRTRNKITSSKVQKSLLEDSNMVIMDIKKPAFFPSISKGNLFSDQNNKECTEKVSVTHKVSNSVQMRENNVGTKSKMESIFTELSNSNEDMPMETAGFQATATLQSIPHINKETHDTVESPVIPSRARIQKNKTTADKQNKINKMQTGVSSAELKVDKQHTVLDAGHCNVNTNCSGNVCVHKGSRKQKSVYFCPNGDKFYHAQIQNGGINGNKIPNGKLLQAGAPQKGNSHPKDFLKDSLVKSKAICDVDDIQNGLSSGLICVSTDFEDSFQLDTQTERIIKQEAAAEITRQQGIQDPELSVAPQQEISMNISTLQAGNATGERLDATVRKLGLSSIITTNNVIKNTDQHCSNKVLESGDLNVQPVAKEIASVPVLKGSDYSVTDSQLNSFLQYYQTQNSVKGESASNGPNKATCPLDREHFVEEEHHSVMETSLNTSDGLLFDDSFSNVSDLSAVNIMEADRKEPEGRQGASLPAGGLLQNLRPVQNKSDVSDNRREHEDPAQNNDTSLVFSELIAEVLDHANSPTFLGDFPCISHSQPKLRNMVICENDSNPKDLEVDHGKKLQCSQQTLDKKTHPLAWTNHSFELSPGLQDVLDKWPSPSGTELVQVNVRSSCLKGNLAVSFANQEPDAVFEFDHHQLEPLPNCQDLKDCCKVKENKTRDLDIQKSDRVTLMLRGSNRTSYPPPDNCNGFVPPTPPKELFPKSSISFSEKSARKRPIASMNEEQLVLPQHNCKSDEEQQIVERVASTEADEIEDDSMIDKDFSLQLSQDVFPLTPSSTEGFTIVDVAGDKTLFQTFLAEWKEKSRFSISVACEKRKCLLSTKSTIGGRLKQGNSPQRMQVKDDGFPVQHCEDTLVVGLAVCWGGKDAYYVSLQQMQDQTEISPSLAPPPLDKNLSVTERLHHLQLYLQEKQERSLVMYNFIQHYKTLVMACGISLEGSFEDPKVACWLLDSGSKERTLHNMVTNFLPNELPLLEGVGTGQGVQSLGLSSSEDHSGRYRAAIESVLIFNVMNQLRSELQKENLTDVFSKVEMPNHYCLALLELNGIGFSTAAYETQKQVMQAKLTEIEAKAYQLAGHSFSLTSPDDVAEVLFLELKLPQNGDVKVQGNKKTLGYTRRTTIKGNRVRLSKQFSTTKDVLEKLKTLHPLPGLILEWRRINNAISKVVFPLQREKRFNSALGMERIYPVSQTHTATGRVSFAEPNIQNVPRDFEIEMPIVVEESPPFRTHVYSRAVSRVRAERRGIPFSVSMRHAFVPFPGGFILAADYCQLELRILAHFSRDCRLIEAFNKGADVFKSIAAEWKMIDSEAVGDSTRQQAKQICYGIIYGIGAKSLGEQMGIGEDEAANYIESFKSRYTGIQKFLKETVSNCRRDGFVQTILGRRRYLPAIRDSNPYIKAHVIASDTSNAFYMCGYTALLSQLEKYCARERQAVNTTVQGSAADIVKTATVNIQRRLEALSSVIKSHGHLENSFQRDKTGKGVVRKEGECLFNTHSKENVVIILETPFCLKVDVTNSVAATDMLKSMKKKPSRYRGFKSYEKIEWNNF</sequence>
<dbReference type="GO" id="GO:0005634">
    <property type="term" value="C:nucleus"/>
    <property type="evidence" value="ECO:0007669"/>
    <property type="project" value="UniProtKB-SubCell"/>
</dbReference>
<dbReference type="Gene3D" id="3.30.70.370">
    <property type="match status" value="1"/>
</dbReference>
<dbReference type="PROSITE" id="PS00447">
    <property type="entry name" value="DNA_POLYMERASE_A"/>
    <property type="match status" value="1"/>
</dbReference>
<dbReference type="GO" id="GO:0005524">
    <property type="term" value="F:ATP binding"/>
    <property type="evidence" value="ECO:0007669"/>
    <property type="project" value="UniProtKB-KW"/>
</dbReference>
<comment type="caution">
    <text evidence="18">The sequence shown here is derived from an EMBL/GenBank/DDBJ whole genome shotgun (WGS) entry which is preliminary data.</text>
</comment>
<keyword evidence="12" id="KW-0234">DNA repair</keyword>
<dbReference type="GO" id="GO:0097681">
    <property type="term" value="P:double-strand break repair via alternative nonhomologous end joining"/>
    <property type="evidence" value="ECO:0007669"/>
    <property type="project" value="TreeGrafter"/>
</dbReference>
<dbReference type="Proteomes" id="UP000237246">
    <property type="component" value="Unassembled WGS sequence"/>
</dbReference>
<organism evidence="18 19">
    <name type="scientific">Bambusicola thoracicus</name>
    <name type="common">Chinese bamboo-partridge</name>
    <name type="synonym">Perdix thoracica</name>
    <dbReference type="NCBI Taxonomy" id="9083"/>
    <lineage>
        <taxon>Eukaryota</taxon>
        <taxon>Metazoa</taxon>
        <taxon>Chordata</taxon>
        <taxon>Craniata</taxon>
        <taxon>Vertebrata</taxon>
        <taxon>Euteleostomi</taxon>
        <taxon>Archelosauria</taxon>
        <taxon>Archosauria</taxon>
        <taxon>Dinosauria</taxon>
        <taxon>Saurischia</taxon>
        <taxon>Theropoda</taxon>
        <taxon>Coelurosauria</taxon>
        <taxon>Aves</taxon>
        <taxon>Neognathae</taxon>
        <taxon>Galloanserae</taxon>
        <taxon>Galliformes</taxon>
        <taxon>Phasianidae</taxon>
        <taxon>Perdicinae</taxon>
        <taxon>Bambusicola</taxon>
    </lineage>
</organism>
<dbReference type="InterPro" id="IPR019760">
    <property type="entry name" value="DNA-dir_DNA_pol_A_CS"/>
</dbReference>
<evidence type="ECO:0000313" key="19">
    <source>
        <dbReference type="Proteomes" id="UP000237246"/>
    </source>
</evidence>
<protein>
    <recommendedName>
        <fullName evidence="15">DNA polymerase theta</fullName>
        <ecNumber evidence="4">2.7.7.7</ecNumber>
    </recommendedName>
</protein>
<evidence type="ECO:0000256" key="1">
    <source>
        <dbReference type="ARBA" id="ARBA00001946"/>
    </source>
</evidence>
<keyword evidence="10" id="KW-0067">ATP-binding</keyword>
<evidence type="ECO:0000256" key="2">
    <source>
        <dbReference type="ARBA" id="ARBA00004123"/>
    </source>
</evidence>
<dbReference type="InterPro" id="IPR043502">
    <property type="entry name" value="DNA/RNA_pol_sf"/>
</dbReference>
<keyword evidence="6" id="KW-0548">Nucleotidyltransferase</keyword>
<evidence type="ECO:0000256" key="6">
    <source>
        <dbReference type="ARBA" id="ARBA00022695"/>
    </source>
</evidence>
<dbReference type="Pfam" id="PF21099">
    <property type="entry name" value="POLQ_helical"/>
    <property type="match status" value="1"/>
</dbReference>
<evidence type="ECO:0000256" key="7">
    <source>
        <dbReference type="ARBA" id="ARBA00022741"/>
    </source>
</evidence>
<dbReference type="CDD" id="cd08638">
    <property type="entry name" value="DNA_pol_A_theta"/>
    <property type="match status" value="1"/>
</dbReference>
<dbReference type="Gene3D" id="1.20.1060.10">
    <property type="entry name" value="Taq DNA Polymerase, Chain T, domain 4"/>
    <property type="match status" value="1"/>
</dbReference>
<proteinExistence type="inferred from homology"/>
<dbReference type="Gene3D" id="1.10.3380.20">
    <property type="match status" value="1"/>
</dbReference>
<dbReference type="GO" id="GO:0003677">
    <property type="term" value="F:DNA binding"/>
    <property type="evidence" value="ECO:0007669"/>
    <property type="project" value="InterPro"/>
</dbReference>
<dbReference type="GO" id="GO:0016787">
    <property type="term" value="F:hydrolase activity"/>
    <property type="evidence" value="ECO:0007669"/>
    <property type="project" value="UniProtKB-KW"/>
</dbReference>
<name>A0A2P4TAH5_BAMTH</name>
<evidence type="ECO:0000256" key="4">
    <source>
        <dbReference type="ARBA" id="ARBA00012417"/>
    </source>
</evidence>
<dbReference type="GO" id="GO:0006261">
    <property type="term" value="P:DNA-templated DNA replication"/>
    <property type="evidence" value="ECO:0007669"/>
    <property type="project" value="InterPro"/>
</dbReference>
<dbReference type="PANTHER" id="PTHR10133:SF62">
    <property type="entry name" value="DNA POLYMERASE THETA"/>
    <property type="match status" value="1"/>
</dbReference>
<evidence type="ECO:0000256" key="3">
    <source>
        <dbReference type="ARBA" id="ARBA00007705"/>
    </source>
</evidence>
<keyword evidence="5" id="KW-0808">Transferase</keyword>
<evidence type="ECO:0000256" key="8">
    <source>
        <dbReference type="ARBA" id="ARBA00022763"/>
    </source>
</evidence>
<comment type="catalytic activity">
    <reaction evidence="14">
        <text>DNA(n) + a 2'-deoxyribonucleoside 5'-triphosphate = DNA(n+1) + diphosphate</text>
        <dbReference type="Rhea" id="RHEA:22508"/>
        <dbReference type="Rhea" id="RHEA-COMP:17339"/>
        <dbReference type="Rhea" id="RHEA-COMP:17340"/>
        <dbReference type="ChEBI" id="CHEBI:33019"/>
        <dbReference type="ChEBI" id="CHEBI:61560"/>
        <dbReference type="ChEBI" id="CHEBI:173112"/>
        <dbReference type="EC" id="2.7.7.7"/>
    </reaction>
</comment>
<dbReference type="PANTHER" id="PTHR10133">
    <property type="entry name" value="DNA POLYMERASE I"/>
    <property type="match status" value="1"/>
</dbReference>
<evidence type="ECO:0000256" key="15">
    <source>
        <dbReference type="ARBA" id="ARBA00074669"/>
    </source>
</evidence>
<keyword evidence="19" id="KW-1185">Reference proteome</keyword>
<evidence type="ECO:0000256" key="12">
    <source>
        <dbReference type="ARBA" id="ARBA00023204"/>
    </source>
</evidence>
<gene>
    <name evidence="18" type="ORF">CIB84_002882</name>
</gene>
<evidence type="ECO:0000256" key="5">
    <source>
        <dbReference type="ARBA" id="ARBA00022679"/>
    </source>
</evidence>
<dbReference type="Gene3D" id="1.10.150.20">
    <property type="entry name" value="5' to 3' exonuclease, C-terminal subdomain"/>
    <property type="match status" value="1"/>
</dbReference>
<evidence type="ECO:0000313" key="18">
    <source>
        <dbReference type="EMBL" id="POI33366.1"/>
    </source>
</evidence>
<dbReference type="EC" id="2.7.7.7" evidence="4"/>
<dbReference type="InterPro" id="IPR048960">
    <property type="entry name" value="POLQ-like_helical"/>
</dbReference>